<evidence type="ECO:0000313" key="1">
    <source>
        <dbReference type="EMBL" id="HJA86312.1"/>
    </source>
</evidence>
<proteinExistence type="predicted"/>
<reference evidence="1" key="2">
    <citation type="submission" date="2021-04" db="EMBL/GenBank/DDBJ databases">
        <authorList>
            <person name="Gilroy R."/>
        </authorList>
    </citation>
    <scope>NUCLEOTIDE SEQUENCE</scope>
    <source>
        <strain evidence="1">ChiHjej12B11-9795</strain>
    </source>
</reference>
<sequence length="68" mass="8074">MSYWNYLPDNKDRQNVTEGHTVIRFRMRKPNLHLGKLNLHLSKLNLHLREPNLHLSKLNLHLSKPDAP</sequence>
<dbReference type="Proteomes" id="UP000823862">
    <property type="component" value="Unassembled WGS sequence"/>
</dbReference>
<gene>
    <name evidence="1" type="ORF">H9950_09035</name>
</gene>
<reference evidence="1" key="1">
    <citation type="journal article" date="2021" name="PeerJ">
        <title>Extensive microbial diversity within the chicken gut microbiome revealed by metagenomics and culture.</title>
        <authorList>
            <person name="Gilroy R."/>
            <person name="Ravi A."/>
            <person name="Getino M."/>
            <person name="Pursley I."/>
            <person name="Horton D.L."/>
            <person name="Alikhan N.F."/>
            <person name="Baker D."/>
            <person name="Gharbi K."/>
            <person name="Hall N."/>
            <person name="Watson M."/>
            <person name="Adriaenssens E.M."/>
            <person name="Foster-Nyarko E."/>
            <person name="Jarju S."/>
            <person name="Secka A."/>
            <person name="Antonio M."/>
            <person name="Oren A."/>
            <person name="Chaudhuri R.R."/>
            <person name="La Ragione R."/>
            <person name="Hildebrand F."/>
            <person name="Pallen M.J."/>
        </authorList>
    </citation>
    <scope>NUCLEOTIDE SEQUENCE</scope>
    <source>
        <strain evidence="1">ChiHjej12B11-9795</strain>
    </source>
</reference>
<organism evidence="1 2">
    <name type="scientific">Candidatus Bacteroides avicola</name>
    <dbReference type="NCBI Taxonomy" id="2838468"/>
    <lineage>
        <taxon>Bacteria</taxon>
        <taxon>Pseudomonadati</taxon>
        <taxon>Bacteroidota</taxon>
        <taxon>Bacteroidia</taxon>
        <taxon>Bacteroidales</taxon>
        <taxon>Bacteroidaceae</taxon>
        <taxon>Bacteroides</taxon>
    </lineage>
</organism>
<dbReference type="EMBL" id="DWZI01000043">
    <property type="protein sequence ID" value="HJA86312.1"/>
    <property type="molecule type" value="Genomic_DNA"/>
</dbReference>
<comment type="caution">
    <text evidence="1">The sequence shown here is derived from an EMBL/GenBank/DDBJ whole genome shotgun (WGS) entry which is preliminary data.</text>
</comment>
<name>A0A9D2KVE3_9BACE</name>
<evidence type="ECO:0000313" key="2">
    <source>
        <dbReference type="Proteomes" id="UP000823862"/>
    </source>
</evidence>
<dbReference type="AlphaFoldDB" id="A0A9D2KVE3"/>
<protein>
    <submittedName>
        <fullName evidence="1">Uncharacterized protein</fullName>
    </submittedName>
</protein>
<accession>A0A9D2KVE3</accession>